<organism evidence="2 3">
    <name type="scientific">Anaerobacillus alkaliphilus</name>
    <dbReference type="NCBI Taxonomy" id="1548597"/>
    <lineage>
        <taxon>Bacteria</taxon>
        <taxon>Bacillati</taxon>
        <taxon>Bacillota</taxon>
        <taxon>Bacilli</taxon>
        <taxon>Bacillales</taxon>
        <taxon>Bacillaceae</taxon>
        <taxon>Anaerobacillus</taxon>
    </lineage>
</organism>
<sequence length="157" mass="18121">MSKRTTLHPSVQQFKQFVKKHPLLIKEVRAGKKSWQDFYEEWTILGDNEEVWKKYKKIEASDIDEEEEVESTDEKEEKDQGESKGPQFGEILSMLKSINLNDIQGHVQNLSGIMATVQGLLQSFQSNPSNQSGSNSQQTQQSQPQQNQQSPFNFRQF</sequence>
<evidence type="ECO:0000313" key="2">
    <source>
        <dbReference type="EMBL" id="RXI98133.1"/>
    </source>
</evidence>
<feature type="region of interest" description="Disordered" evidence="1">
    <location>
        <begin position="124"/>
        <end position="157"/>
    </location>
</feature>
<reference evidence="2 3" key="1">
    <citation type="journal article" date="2019" name="Int. J. Syst. Evol. Microbiol.">
        <title>Anaerobacillus alkaliphilus sp. nov., a novel alkaliphilic and moderately halophilic bacterium.</title>
        <authorList>
            <person name="Borsodi A.K."/>
            <person name="Aszalos J.M."/>
            <person name="Bihari P."/>
            <person name="Nagy I."/>
            <person name="Schumann P."/>
            <person name="Sproer C."/>
            <person name="Kovacs A.L."/>
            <person name="Boka K."/>
            <person name="Dobosy P."/>
            <person name="Ovari M."/>
            <person name="Szili-Kovacs T."/>
            <person name="Toth E."/>
        </authorList>
    </citation>
    <scope>NUCLEOTIDE SEQUENCE [LARGE SCALE GENOMIC DNA]</scope>
    <source>
        <strain evidence="2 3">B16-10</strain>
    </source>
</reference>
<accession>A0A4Q0VP42</accession>
<comment type="caution">
    <text evidence="2">The sequence shown here is derived from an EMBL/GenBank/DDBJ whole genome shotgun (WGS) entry which is preliminary data.</text>
</comment>
<protein>
    <recommendedName>
        <fullName evidence="4">Cytosolic protein</fullName>
    </recommendedName>
</protein>
<dbReference type="InterPro" id="IPR025953">
    <property type="entry name" value="YlbD_coat"/>
</dbReference>
<feature type="region of interest" description="Disordered" evidence="1">
    <location>
        <begin position="62"/>
        <end position="88"/>
    </location>
</feature>
<dbReference type="Proteomes" id="UP000290649">
    <property type="component" value="Unassembled WGS sequence"/>
</dbReference>
<gene>
    <name evidence="2" type="ORF">DS745_17455</name>
</gene>
<proteinExistence type="predicted"/>
<dbReference type="AlphaFoldDB" id="A0A4Q0VP42"/>
<evidence type="ECO:0008006" key="4">
    <source>
        <dbReference type="Google" id="ProtNLM"/>
    </source>
</evidence>
<evidence type="ECO:0000313" key="3">
    <source>
        <dbReference type="Proteomes" id="UP000290649"/>
    </source>
</evidence>
<dbReference type="Pfam" id="PF14071">
    <property type="entry name" value="YlbD_coat"/>
    <property type="match status" value="1"/>
</dbReference>
<dbReference type="EMBL" id="QOUX01000046">
    <property type="protein sequence ID" value="RXI98133.1"/>
    <property type="molecule type" value="Genomic_DNA"/>
</dbReference>
<evidence type="ECO:0000256" key="1">
    <source>
        <dbReference type="SAM" id="MobiDB-lite"/>
    </source>
</evidence>
<keyword evidence="3" id="KW-1185">Reference proteome</keyword>
<name>A0A4Q0VP42_9BACI</name>
<dbReference type="RefSeq" id="WP_129079492.1">
    <property type="nucleotide sequence ID" value="NZ_QOUX01000046.1"/>
</dbReference>
<dbReference type="OrthoDB" id="1655540at2"/>
<feature type="compositionally biased region" description="Acidic residues" evidence="1">
    <location>
        <begin position="62"/>
        <end position="74"/>
    </location>
</feature>